<feature type="transmembrane region" description="Helical" evidence="1">
    <location>
        <begin position="183"/>
        <end position="200"/>
    </location>
</feature>
<evidence type="ECO:0000256" key="1">
    <source>
        <dbReference type="SAM" id="Phobius"/>
    </source>
</evidence>
<feature type="transmembrane region" description="Helical" evidence="1">
    <location>
        <begin position="70"/>
        <end position="98"/>
    </location>
</feature>
<feature type="transmembrane region" description="Helical" evidence="1">
    <location>
        <begin position="110"/>
        <end position="133"/>
    </location>
</feature>
<protein>
    <recommendedName>
        <fullName evidence="4">FHA domain-containing protein</fullName>
    </recommendedName>
</protein>
<keyword evidence="3" id="KW-1185">Reference proteome</keyword>
<dbReference type="OrthoDB" id="573542at2"/>
<dbReference type="Proteomes" id="UP000010367">
    <property type="component" value="Chromosome"/>
</dbReference>
<dbReference type="RefSeq" id="WP_015150438.1">
    <property type="nucleotide sequence ID" value="NC_019693.1"/>
</dbReference>
<name>K9TPA0_9CYAN</name>
<accession>K9TPA0</accession>
<evidence type="ECO:0000313" key="2">
    <source>
        <dbReference type="EMBL" id="AFY83814.1"/>
    </source>
</evidence>
<gene>
    <name evidence="2" type="ORF">Oscil6304_4288</name>
</gene>
<evidence type="ECO:0000313" key="3">
    <source>
        <dbReference type="Proteomes" id="UP000010367"/>
    </source>
</evidence>
<dbReference type="HOGENOM" id="CLU_764922_0_0_3"/>
<dbReference type="eggNOG" id="ENOG502Z9TF">
    <property type="taxonomic scope" value="Bacteria"/>
</dbReference>
<dbReference type="PATRIC" id="fig|56110.3.peg.5200"/>
<organism evidence="2 3">
    <name type="scientific">Oscillatoria acuminata PCC 6304</name>
    <dbReference type="NCBI Taxonomy" id="56110"/>
    <lineage>
        <taxon>Bacteria</taxon>
        <taxon>Bacillati</taxon>
        <taxon>Cyanobacteriota</taxon>
        <taxon>Cyanophyceae</taxon>
        <taxon>Oscillatoriophycideae</taxon>
        <taxon>Oscillatoriales</taxon>
        <taxon>Oscillatoriaceae</taxon>
        <taxon>Oscillatoria</taxon>
    </lineage>
</organism>
<dbReference type="KEGG" id="oac:Oscil6304_4288"/>
<proteinExistence type="predicted"/>
<feature type="transmembrane region" description="Helical" evidence="1">
    <location>
        <begin position="145"/>
        <end position="163"/>
    </location>
</feature>
<dbReference type="AlphaFoldDB" id="K9TPA0"/>
<dbReference type="InParanoid" id="K9TPA0"/>
<reference evidence="2 3" key="1">
    <citation type="submission" date="2012-06" db="EMBL/GenBank/DDBJ databases">
        <title>Finished chromosome of genome of Oscillatoria acuminata PCC 6304.</title>
        <authorList>
            <consortium name="US DOE Joint Genome Institute"/>
            <person name="Gugger M."/>
            <person name="Coursin T."/>
            <person name="Rippka R."/>
            <person name="Tandeau De Marsac N."/>
            <person name="Huntemann M."/>
            <person name="Wei C.-L."/>
            <person name="Han J."/>
            <person name="Detter J.C."/>
            <person name="Han C."/>
            <person name="Tapia R."/>
            <person name="Davenport K."/>
            <person name="Daligault H."/>
            <person name="Erkkila T."/>
            <person name="Gu W."/>
            <person name="Munk A.C.C."/>
            <person name="Teshima H."/>
            <person name="Xu Y."/>
            <person name="Chain P."/>
            <person name="Chen A."/>
            <person name="Krypides N."/>
            <person name="Mavromatis K."/>
            <person name="Markowitz V."/>
            <person name="Szeto E."/>
            <person name="Ivanova N."/>
            <person name="Mikhailova N."/>
            <person name="Ovchinnikova G."/>
            <person name="Pagani I."/>
            <person name="Pati A."/>
            <person name="Goodwin L."/>
            <person name="Peters L."/>
            <person name="Pitluck S."/>
            <person name="Woyke T."/>
            <person name="Kerfeld C."/>
        </authorList>
    </citation>
    <scope>NUCLEOTIDE SEQUENCE [LARGE SCALE GENOMIC DNA]</scope>
    <source>
        <strain evidence="2 3">PCC 6304</strain>
    </source>
</reference>
<keyword evidence="1" id="KW-1133">Transmembrane helix</keyword>
<dbReference type="EMBL" id="CP003607">
    <property type="protein sequence ID" value="AFY83814.1"/>
    <property type="molecule type" value="Genomic_DNA"/>
</dbReference>
<feature type="transmembrane region" description="Helical" evidence="1">
    <location>
        <begin position="5"/>
        <end position="25"/>
    </location>
</feature>
<sequence>MRIYLYILAGMISALIGWNLGQIFLTDLGLLNPWPEVILFPCIAVSLALGIVLTEMFISNPTRPKLILRIARLPLLIAAGLGLLFGLLAGGISQILFLPYLQIDPRFVRVIGWLLIGLSTGIAEGVTWRWHSLEAGDPKRFKKRFLTSLSASAIASLAAALLFEVLRQMVGKFPPNLQGFEDPIGFSFLGISLGLVFSLSTSPSYLSALRAGAGFEYAGPIYYDSDDDLAPTVSVPSINLSHPIKFVSASGLEEIEEGLSIQLPETGKINIGSENNPKAWIRLPGVPIHVADLNLTVREAHLLPNPKFCNYIEVNGRRLHDHTTIKLKHNHVIAFYLTNSEEENGKSFYRFIYYNRFLDPQA</sequence>
<keyword evidence="1" id="KW-0812">Transmembrane</keyword>
<dbReference type="STRING" id="56110.Oscil6304_4288"/>
<evidence type="ECO:0008006" key="4">
    <source>
        <dbReference type="Google" id="ProtNLM"/>
    </source>
</evidence>
<keyword evidence="1" id="KW-0472">Membrane</keyword>
<feature type="transmembrane region" description="Helical" evidence="1">
    <location>
        <begin position="37"/>
        <end position="58"/>
    </location>
</feature>